<name>A0A368N7F2_9GAMM</name>
<organism evidence="1 2">
    <name type="scientific">Corallincola holothuriorum</name>
    <dbReference type="NCBI Taxonomy" id="2282215"/>
    <lineage>
        <taxon>Bacteria</taxon>
        <taxon>Pseudomonadati</taxon>
        <taxon>Pseudomonadota</taxon>
        <taxon>Gammaproteobacteria</taxon>
        <taxon>Alteromonadales</taxon>
        <taxon>Psychromonadaceae</taxon>
        <taxon>Corallincola</taxon>
    </lineage>
</organism>
<proteinExistence type="predicted"/>
<evidence type="ECO:0000313" key="1">
    <source>
        <dbReference type="EMBL" id="RCU45454.1"/>
    </source>
</evidence>
<dbReference type="EMBL" id="QPID01000010">
    <property type="protein sequence ID" value="RCU45454.1"/>
    <property type="molecule type" value="Genomic_DNA"/>
</dbReference>
<sequence length="167" mass="19194">MKYVSQRTVDEYQKYVDWALYADRRTLKNLSIINKFQVLLIKHQIPLEQLRSMTGKDAFIYATNHDWISNETVVKTTITDIQLQGEQASAVVKIGEKLTSHKYQFIRENNQWKFDMIDTLNTANLALQALIDKQGVSAEQLIFSMIEAASGSQVSSTIWEPLLIKKP</sequence>
<accession>A0A368N7F2</accession>
<keyword evidence="2" id="KW-1185">Reference proteome</keyword>
<gene>
    <name evidence="1" type="ORF">DU002_15460</name>
</gene>
<dbReference type="AlphaFoldDB" id="A0A368N7F2"/>
<dbReference type="Proteomes" id="UP000252558">
    <property type="component" value="Unassembled WGS sequence"/>
</dbReference>
<evidence type="ECO:0000313" key="2">
    <source>
        <dbReference type="Proteomes" id="UP000252558"/>
    </source>
</evidence>
<reference evidence="1 2" key="1">
    <citation type="submission" date="2018-07" db="EMBL/GenBank/DDBJ databases">
        <title>Corallincola holothuriorum sp. nov., a new facultative anaerobe isolated from sea cucumber Apostichopus japonicus.</title>
        <authorList>
            <person name="Xia H."/>
        </authorList>
    </citation>
    <scope>NUCLEOTIDE SEQUENCE [LARGE SCALE GENOMIC DNA]</scope>
    <source>
        <strain evidence="1 2">C4</strain>
    </source>
</reference>
<protein>
    <submittedName>
        <fullName evidence="1">Uncharacterized protein</fullName>
    </submittedName>
</protein>
<comment type="caution">
    <text evidence="1">The sequence shown here is derived from an EMBL/GenBank/DDBJ whole genome shotgun (WGS) entry which is preliminary data.</text>
</comment>